<organism evidence="6 7">
    <name type="scientific">Pseudonocardia endophytica</name>
    <dbReference type="NCBI Taxonomy" id="401976"/>
    <lineage>
        <taxon>Bacteria</taxon>
        <taxon>Bacillati</taxon>
        <taxon>Actinomycetota</taxon>
        <taxon>Actinomycetes</taxon>
        <taxon>Pseudonocardiales</taxon>
        <taxon>Pseudonocardiaceae</taxon>
        <taxon>Pseudonocardia</taxon>
    </lineage>
</organism>
<feature type="DNA-binding region" description="H-T-H motif" evidence="4">
    <location>
        <begin position="53"/>
        <end position="72"/>
    </location>
</feature>
<dbReference type="SUPFAM" id="SSF46689">
    <property type="entry name" value="Homeodomain-like"/>
    <property type="match status" value="1"/>
</dbReference>
<dbReference type="GO" id="GO:0000976">
    <property type="term" value="F:transcription cis-regulatory region binding"/>
    <property type="evidence" value="ECO:0007669"/>
    <property type="project" value="TreeGrafter"/>
</dbReference>
<dbReference type="InterPro" id="IPR050109">
    <property type="entry name" value="HTH-type_TetR-like_transc_reg"/>
</dbReference>
<dbReference type="GO" id="GO:0045892">
    <property type="term" value="P:negative regulation of DNA-templated transcription"/>
    <property type="evidence" value="ECO:0007669"/>
    <property type="project" value="InterPro"/>
</dbReference>
<dbReference type="AlphaFoldDB" id="A0A4R1HY24"/>
<dbReference type="Pfam" id="PF02909">
    <property type="entry name" value="TetR_C_1"/>
    <property type="match status" value="1"/>
</dbReference>
<dbReference type="InterPro" id="IPR009057">
    <property type="entry name" value="Homeodomain-like_sf"/>
</dbReference>
<evidence type="ECO:0000256" key="1">
    <source>
        <dbReference type="ARBA" id="ARBA00023015"/>
    </source>
</evidence>
<accession>A0A4R1HY24</accession>
<dbReference type="Gene3D" id="1.10.357.10">
    <property type="entry name" value="Tetracycline Repressor, domain 2"/>
    <property type="match status" value="1"/>
</dbReference>
<dbReference type="GO" id="GO:0003700">
    <property type="term" value="F:DNA-binding transcription factor activity"/>
    <property type="evidence" value="ECO:0007669"/>
    <property type="project" value="TreeGrafter"/>
</dbReference>
<sequence>MGEDVNGLSDRTALLWGRREEQRRRGPKPALSLADITEAAVAVADAEGLAAVSMSRVAAGLGNATMALYRHVRSKDELLALMADAALDEPPDEPLTGDWRTDVRNWAHGALAAATRHPWAARLPVAGPPLGPRNLAWFDRVLAALEPTGLSAGERVAISMAVLTHVQGQARLGADLAAGWAEDPEAFGARYGQQLGLVVDPHRMPALARVVADGVFAGPPGGDPPSRDDAAGAEEFDLGVTFLLDGIAAYVARRT</sequence>
<keyword evidence="7" id="KW-1185">Reference proteome</keyword>
<comment type="caution">
    <text evidence="6">The sequence shown here is derived from an EMBL/GenBank/DDBJ whole genome shotgun (WGS) entry which is preliminary data.</text>
</comment>
<proteinExistence type="predicted"/>
<protein>
    <submittedName>
        <fullName evidence="6">TetR family transcriptional regulator</fullName>
    </submittedName>
</protein>
<keyword evidence="3" id="KW-0804">Transcription</keyword>
<dbReference type="RefSeq" id="WP_243653362.1">
    <property type="nucleotide sequence ID" value="NZ_SMFZ01000001.1"/>
</dbReference>
<gene>
    <name evidence="6" type="ORF">EV378_1863</name>
</gene>
<evidence type="ECO:0000313" key="7">
    <source>
        <dbReference type="Proteomes" id="UP000295560"/>
    </source>
</evidence>
<dbReference type="InterPro" id="IPR001647">
    <property type="entry name" value="HTH_TetR"/>
</dbReference>
<dbReference type="InterPro" id="IPR036271">
    <property type="entry name" value="Tet_transcr_reg_TetR-rel_C_sf"/>
</dbReference>
<dbReference type="PROSITE" id="PS50977">
    <property type="entry name" value="HTH_TETR_2"/>
    <property type="match status" value="1"/>
</dbReference>
<evidence type="ECO:0000256" key="2">
    <source>
        <dbReference type="ARBA" id="ARBA00023125"/>
    </source>
</evidence>
<name>A0A4R1HY24_PSEEN</name>
<dbReference type="InterPro" id="IPR004111">
    <property type="entry name" value="Repressor_TetR_C"/>
</dbReference>
<dbReference type="EMBL" id="SMFZ01000001">
    <property type="protein sequence ID" value="TCK26035.1"/>
    <property type="molecule type" value="Genomic_DNA"/>
</dbReference>
<evidence type="ECO:0000256" key="3">
    <source>
        <dbReference type="ARBA" id="ARBA00023163"/>
    </source>
</evidence>
<reference evidence="6 7" key="1">
    <citation type="submission" date="2019-03" db="EMBL/GenBank/DDBJ databases">
        <title>Sequencing the genomes of 1000 actinobacteria strains.</title>
        <authorList>
            <person name="Klenk H.-P."/>
        </authorList>
    </citation>
    <scope>NUCLEOTIDE SEQUENCE [LARGE SCALE GENOMIC DNA]</scope>
    <source>
        <strain evidence="6 7">DSM 44969</strain>
    </source>
</reference>
<dbReference type="Pfam" id="PF00440">
    <property type="entry name" value="TetR_N"/>
    <property type="match status" value="1"/>
</dbReference>
<dbReference type="SUPFAM" id="SSF48498">
    <property type="entry name" value="Tetracyclin repressor-like, C-terminal domain"/>
    <property type="match status" value="1"/>
</dbReference>
<keyword evidence="1" id="KW-0805">Transcription regulation</keyword>
<feature type="domain" description="HTH tetR-type" evidence="5">
    <location>
        <begin position="30"/>
        <end position="90"/>
    </location>
</feature>
<dbReference type="Gene3D" id="1.10.10.60">
    <property type="entry name" value="Homeodomain-like"/>
    <property type="match status" value="1"/>
</dbReference>
<keyword evidence="2 4" id="KW-0238">DNA-binding</keyword>
<evidence type="ECO:0000256" key="4">
    <source>
        <dbReference type="PROSITE-ProRule" id="PRU00335"/>
    </source>
</evidence>
<dbReference type="PANTHER" id="PTHR30055">
    <property type="entry name" value="HTH-TYPE TRANSCRIPTIONAL REGULATOR RUTR"/>
    <property type="match status" value="1"/>
</dbReference>
<dbReference type="PANTHER" id="PTHR30055:SF151">
    <property type="entry name" value="TRANSCRIPTIONAL REGULATORY PROTEIN"/>
    <property type="match status" value="1"/>
</dbReference>
<evidence type="ECO:0000259" key="5">
    <source>
        <dbReference type="PROSITE" id="PS50977"/>
    </source>
</evidence>
<dbReference type="Proteomes" id="UP000295560">
    <property type="component" value="Unassembled WGS sequence"/>
</dbReference>
<evidence type="ECO:0000313" key="6">
    <source>
        <dbReference type="EMBL" id="TCK26035.1"/>
    </source>
</evidence>